<evidence type="ECO:0000256" key="9">
    <source>
        <dbReference type="ARBA" id="ARBA00022777"/>
    </source>
</evidence>
<comment type="caution">
    <text evidence="17">The sequence shown here is derived from an EMBL/GenBank/DDBJ whole genome shotgun (WGS) entry which is preliminary data.</text>
</comment>
<dbReference type="CDD" id="cd00075">
    <property type="entry name" value="HATPase"/>
    <property type="match status" value="1"/>
</dbReference>
<reference evidence="17" key="2">
    <citation type="journal article" date="2021" name="PeerJ">
        <title>Extensive microbial diversity within the chicken gut microbiome revealed by metagenomics and culture.</title>
        <authorList>
            <person name="Gilroy R."/>
            <person name="Ravi A."/>
            <person name="Getino M."/>
            <person name="Pursley I."/>
            <person name="Horton D.L."/>
            <person name="Alikhan N.F."/>
            <person name="Baker D."/>
            <person name="Gharbi K."/>
            <person name="Hall N."/>
            <person name="Watson M."/>
            <person name="Adriaenssens E.M."/>
            <person name="Foster-Nyarko E."/>
            <person name="Jarju S."/>
            <person name="Secka A."/>
            <person name="Antonio M."/>
            <person name="Oren A."/>
            <person name="Chaudhuri R.R."/>
            <person name="La Ragione R."/>
            <person name="Hildebrand F."/>
            <person name="Pallen M.J."/>
        </authorList>
    </citation>
    <scope>NUCLEOTIDE SEQUENCE</scope>
    <source>
        <strain evidence="17">ChiSjej2B20-13462</strain>
    </source>
</reference>
<keyword evidence="10" id="KW-0067">ATP-binding</keyword>
<evidence type="ECO:0000256" key="12">
    <source>
        <dbReference type="ARBA" id="ARBA00023012"/>
    </source>
</evidence>
<dbReference type="EMBL" id="DVFN01000123">
    <property type="protein sequence ID" value="HIQ70387.1"/>
    <property type="molecule type" value="Genomic_DNA"/>
</dbReference>
<proteinExistence type="predicted"/>
<evidence type="ECO:0000259" key="15">
    <source>
        <dbReference type="PROSITE" id="PS50109"/>
    </source>
</evidence>
<dbReference type="SUPFAM" id="SSF55874">
    <property type="entry name" value="ATPase domain of HSP90 chaperone/DNA topoisomerase II/histidine kinase"/>
    <property type="match status" value="1"/>
</dbReference>
<dbReference type="Pfam" id="PF00672">
    <property type="entry name" value="HAMP"/>
    <property type="match status" value="1"/>
</dbReference>
<dbReference type="GO" id="GO:0005524">
    <property type="term" value="F:ATP binding"/>
    <property type="evidence" value="ECO:0007669"/>
    <property type="project" value="UniProtKB-KW"/>
</dbReference>
<dbReference type="PANTHER" id="PTHR45528:SF1">
    <property type="entry name" value="SENSOR HISTIDINE KINASE CPXA"/>
    <property type="match status" value="1"/>
</dbReference>
<gene>
    <name evidence="17" type="ORF">IAA67_08665</name>
</gene>
<name>A0A9D1CPG8_9FIRM</name>
<comment type="catalytic activity">
    <reaction evidence="1">
        <text>ATP + protein L-histidine = ADP + protein N-phospho-L-histidine.</text>
        <dbReference type="EC" id="2.7.13.3"/>
    </reaction>
</comment>
<dbReference type="InterPro" id="IPR036097">
    <property type="entry name" value="HisK_dim/P_sf"/>
</dbReference>
<dbReference type="SMART" id="SM00304">
    <property type="entry name" value="HAMP"/>
    <property type="match status" value="1"/>
</dbReference>
<dbReference type="FunFam" id="1.10.287.130:FF:000001">
    <property type="entry name" value="Two-component sensor histidine kinase"/>
    <property type="match status" value="1"/>
</dbReference>
<evidence type="ECO:0000256" key="2">
    <source>
        <dbReference type="ARBA" id="ARBA00004651"/>
    </source>
</evidence>
<keyword evidence="5" id="KW-0597">Phosphoprotein</keyword>
<dbReference type="InterPro" id="IPR003661">
    <property type="entry name" value="HisK_dim/P_dom"/>
</dbReference>
<dbReference type="InterPro" id="IPR036890">
    <property type="entry name" value="HATPase_C_sf"/>
</dbReference>
<keyword evidence="7 14" id="KW-0812">Transmembrane</keyword>
<evidence type="ECO:0000256" key="3">
    <source>
        <dbReference type="ARBA" id="ARBA00012438"/>
    </source>
</evidence>
<dbReference type="InterPro" id="IPR004358">
    <property type="entry name" value="Sig_transdc_His_kin-like_C"/>
</dbReference>
<dbReference type="CDD" id="cd00082">
    <property type="entry name" value="HisKA"/>
    <property type="match status" value="1"/>
</dbReference>
<keyword evidence="9 17" id="KW-0418">Kinase</keyword>
<accession>A0A9D1CPG8</accession>
<keyword evidence="11 14" id="KW-1133">Transmembrane helix</keyword>
<dbReference type="Pfam" id="PF02518">
    <property type="entry name" value="HATPase_c"/>
    <property type="match status" value="1"/>
</dbReference>
<evidence type="ECO:0000259" key="16">
    <source>
        <dbReference type="PROSITE" id="PS50885"/>
    </source>
</evidence>
<evidence type="ECO:0000313" key="17">
    <source>
        <dbReference type="EMBL" id="HIQ70387.1"/>
    </source>
</evidence>
<dbReference type="SMART" id="SM00387">
    <property type="entry name" value="HATPase_c"/>
    <property type="match status" value="1"/>
</dbReference>
<feature type="domain" description="Histidine kinase" evidence="15">
    <location>
        <begin position="261"/>
        <end position="478"/>
    </location>
</feature>
<dbReference type="SUPFAM" id="SSF47384">
    <property type="entry name" value="Homodimeric domain of signal transducing histidine kinase"/>
    <property type="match status" value="1"/>
</dbReference>
<evidence type="ECO:0000256" key="1">
    <source>
        <dbReference type="ARBA" id="ARBA00000085"/>
    </source>
</evidence>
<keyword evidence="4" id="KW-1003">Cell membrane</keyword>
<evidence type="ECO:0000256" key="4">
    <source>
        <dbReference type="ARBA" id="ARBA00022475"/>
    </source>
</evidence>
<dbReference type="GO" id="GO:0005886">
    <property type="term" value="C:plasma membrane"/>
    <property type="evidence" value="ECO:0007669"/>
    <property type="project" value="UniProtKB-SubCell"/>
</dbReference>
<dbReference type="Pfam" id="PF00512">
    <property type="entry name" value="HisKA"/>
    <property type="match status" value="1"/>
</dbReference>
<keyword evidence="6" id="KW-0808">Transferase</keyword>
<dbReference type="Gene3D" id="6.10.340.10">
    <property type="match status" value="1"/>
</dbReference>
<dbReference type="InterPro" id="IPR003660">
    <property type="entry name" value="HAMP_dom"/>
</dbReference>
<dbReference type="EC" id="2.7.13.3" evidence="3"/>
<dbReference type="InterPro" id="IPR050398">
    <property type="entry name" value="HssS/ArlS-like"/>
</dbReference>
<feature type="transmembrane region" description="Helical" evidence="14">
    <location>
        <begin position="178"/>
        <end position="197"/>
    </location>
</feature>
<dbReference type="SMART" id="SM00388">
    <property type="entry name" value="HisKA"/>
    <property type="match status" value="1"/>
</dbReference>
<dbReference type="InterPro" id="IPR003594">
    <property type="entry name" value="HATPase_dom"/>
</dbReference>
<dbReference type="PRINTS" id="PR00344">
    <property type="entry name" value="BCTRLSENSOR"/>
</dbReference>
<dbReference type="Gene3D" id="1.10.287.130">
    <property type="match status" value="1"/>
</dbReference>
<keyword evidence="13 14" id="KW-0472">Membrane</keyword>
<dbReference type="SUPFAM" id="SSF158472">
    <property type="entry name" value="HAMP domain-like"/>
    <property type="match status" value="1"/>
</dbReference>
<evidence type="ECO:0000256" key="10">
    <source>
        <dbReference type="ARBA" id="ARBA00022840"/>
    </source>
</evidence>
<dbReference type="Proteomes" id="UP000886874">
    <property type="component" value="Unassembled WGS sequence"/>
</dbReference>
<dbReference type="PROSITE" id="PS50109">
    <property type="entry name" value="HIS_KIN"/>
    <property type="match status" value="1"/>
</dbReference>
<dbReference type="FunFam" id="3.30.565.10:FF:000006">
    <property type="entry name" value="Sensor histidine kinase WalK"/>
    <property type="match status" value="1"/>
</dbReference>
<dbReference type="AlphaFoldDB" id="A0A9D1CPG8"/>
<reference evidence="17" key="1">
    <citation type="submission" date="2020-10" db="EMBL/GenBank/DDBJ databases">
        <authorList>
            <person name="Gilroy R."/>
        </authorList>
    </citation>
    <scope>NUCLEOTIDE SEQUENCE</scope>
    <source>
        <strain evidence="17">ChiSjej2B20-13462</strain>
    </source>
</reference>
<feature type="domain" description="HAMP" evidence="16">
    <location>
        <begin position="199"/>
        <end position="253"/>
    </location>
</feature>
<evidence type="ECO:0000256" key="7">
    <source>
        <dbReference type="ARBA" id="ARBA00022692"/>
    </source>
</evidence>
<dbReference type="Gene3D" id="3.30.565.10">
    <property type="entry name" value="Histidine kinase-like ATPase, C-terminal domain"/>
    <property type="match status" value="1"/>
</dbReference>
<evidence type="ECO:0000256" key="6">
    <source>
        <dbReference type="ARBA" id="ARBA00022679"/>
    </source>
</evidence>
<evidence type="ECO:0000256" key="14">
    <source>
        <dbReference type="SAM" id="Phobius"/>
    </source>
</evidence>
<dbReference type="InterPro" id="IPR005467">
    <property type="entry name" value="His_kinase_dom"/>
</dbReference>
<evidence type="ECO:0000256" key="11">
    <source>
        <dbReference type="ARBA" id="ARBA00022989"/>
    </source>
</evidence>
<evidence type="ECO:0000313" key="18">
    <source>
        <dbReference type="Proteomes" id="UP000886874"/>
    </source>
</evidence>
<sequence length="478" mass="52638">MKTTFSRLFALLAGVILLCLVLMGVAFRAVLLGYLEDETRESLQSNGETLSKLAAVYDITGELDNRWGDFRLALSAAAQMAGTDAILCNTDGQVRLCSCEDVSHCIHTGGSVPQEMIDRVLAEGDAFFETDIPGLYDEEHFIEGVAVTSSLTDKQIGVVLMIAPADQIQSVLKNTTAIFFYVCVVVLLVAMVGSYFLSRSQARSLEAVTKAATRFGHGELDARVAVGGKNTVEINELAQAFNAMAENLAQSETRRQEFVANVSHELKTPMTTISGFLDGMLDGTIPESQHRHYMQLVSDEVRRLSRLVRSMLDISRLQAQGISEEKKRRFDLGETIGQVLIRFEQRVNRKSLRVDVELPDRPVWTRADPDSITQVIYNLIDNAIKFCNEGGMLGIRLTTEGSKARVTIQNTGPTVPPEELPLLFDRFHKADKSRSADREGVGLGLYIVKTILGSHGEDITVTSENGLTAFTFTLPLVR</sequence>
<dbReference type="GO" id="GO:0000155">
    <property type="term" value="F:phosphorelay sensor kinase activity"/>
    <property type="evidence" value="ECO:0007669"/>
    <property type="project" value="InterPro"/>
</dbReference>
<dbReference type="PROSITE" id="PS50885">
    <property type="entry name" value="HAMP"/>
    <property type="match status" value="1"/>
</dbReference>
<protein>
    <recommendedName>
        <fullName evidence="3">histidine kinase</fullName>
        <ecNumber evidence="3">2.7.13.3</ecNumber>
    </recommendedName>
</protein>
<evidence type="ECO:0000256" key="8">
    <source>
        <dbReference type="ARBA" id="ARBA00022741"/>
    </source>
</evidence>
<comment type="subcellular location">
    <subcellularLocation>
        <location evidence="2">Cell membrane</location>
        <topology evidence="2">Multi-pass membrane protein</topology>
    </subcellularLocation>
</comment>
<keyword evidence="8" id="KW-0547">Nucleotide-binding</keyword>
<dbReference type="CDD" id="cd06225">
    <property type="entry name" value="HAMP"/>
    <property type="match status" value="1"/>
</dbReference>
<dbReference type="PANTHER" id="PTHR45528">
    <property type="entry name" value="SENSOR HISTIDINE KINASE CPXA"/>
    <property type="match status" value="1"/>
</dbReference>
<evidence type="ECO:0000256" key="5">
    <source>
        <dbReference type="ARBA" id="ARBA00022553"/>
    </source>
</evidence>
<keyword evidence="12" id="KW-0902">Two-component regulatory system</keyword>
<evidence type="ECO:0000256" key="13">
    <source>
        <dbReference type="ARBA" id="ARBA00023136"/>
    </source>
</evidence>
<organism evidence="17 18">
    <name type="scientific">Candidatus Avoscillospira stercorigallinarum</name>
    <dbReference type="NCBI Taxonomy" id="2840708"/>
    <lineage>
        <taxon>Bacteria</taxon>
        <taxon>Bacillati</taxon>
        <taxon>Bacillota</taxon>
        <taxon>Clostridia</taxon>
        <taxon>Eubacteriales</taxon>
        <taxon>Oscillospiraceae</taxon>
        <taxon>Oscillospiraceae incertae sedis</taxon>
        <taxon>Candidatus Avoscillospira</taxon>
    </lineage>
</organism>